<reference evidence="4 5" key="1">
    <citation type="submission" date="2020-09" db="EMBL/GenBank/DDBJ databases">
        <title>Complete genome sequence of an Arctic sea ice bacterium Marinomonas arctica BSI20414.</title>
        <authorList>
            <person name="Liao L."/>
            <person name="Chen B."/>
        </authorList>
    </citation>
    <scope>NUCLEOTIDE SEQUENCE [LARGE SCALE GENOMIC DNA]</scope>
    <source>
        <strain evidence="4 5">BSI20414</strain>
    </source>
</reference>
<keyword evidence="5" id="KW-1185">Reference proteome</keyword>
<dbReference type="KEGG" id="mard:IBG28_16805"/>
<dbReference type="PROSITE" id="PS00061">
    <property type="entry name" value="ADH_SHORT"/>
    <property type="match status" value="1"/>
</dbReference>
<evidence type="ECO:0000256" key="1">
    <source>
        <dbReference type="ARBA" id="ARBA00006484"/>
    </source>
</evidence>
<dbReference type="PANTHER" id="PTHR44169">
    <property type="entry name" value="NADPH-DEPENDENT 1-ACYLDIHYDROXYACETONE PHOSPHATE REDUCTASE"/>
    <property type="match status" value="1"/>
</dbReference>
<sequence>MQYSVLITGCSSGIGLEAAKMLQERDFLVVASCRKQEDVAALQAQGIKHVVQLDLADSASIEKGLQDTLAITHGELFALFNNGAYGQPGAVEDLPVEALRAQFECNVFGTHELTTKVLKVMLAQGYGRIVNNSSVLGLVAAPFRGAYNASKFALEGLTDTLRLELFDTPIKVSLIEPGPIESRFRANALLALQNNIDMENSRHKKGYEDAIARLSKEGVTSSQTLPASAVVNKLIHALESTRPKARYYVTLPTYGAVLMKRVLPTCLLDWVMRRQGA</sequence>
<comment type="similarity">
    <text evidence="1 3">Belongs to the short-chain dehydrogenases/reductases (SDR) family.</text>
</comment>
<keyword evidence="2" id="KW-0560">Oxidoreductase</keyword>
<dbReference type="PANTHER" id="PTHR44169:SF6">
    <property type="entry name" value="NADPH-DEPENDENT 1-ACYLDIHYDROXYACETONE PHOSPHATE REDUCTASE"/>
    <property type="match status" value="1"/>
</dbReference>
<dbReference type="InterPro" id="IPR002347">
    <property type="entry name" value="SDR_fam"/>
</dbReference>
<dbReference type="PRINTS" id="PR00081">
    <property type="entry name" value="GDHRDH"/>
</dbReference>
<dbReference type="OrthoDB" id="9775296at2"/>
<dbReference type="SUPFAM" id="SSF51735">
    <property type="entry name" value="NAD(P)-binding Rossmann-fold domains"/>
    <property type="match status" value="1"/>
</dbReference>
<accession>A0A7H1J4A7</accession>
<dbReference type="Gene3D" id="3.40.50.720">
    <property type="entry name" value="NAD(P)-binding Rossmann-like Domain"/>
    <property type="match status" value="1"/>
</dbReference>
<dbReference type="CDD" id="cd05374">
    <property type="entry name" value="17beta-HSD-like_SDR_c"/>
    <property type="match status" value="1"/>
</dbReference>
<name>A0A7H1J4A7_9GAMM</name>
<dbReference type="InterPro" id="IPR036291">
    <property type="entry name" value="NAD(P)-bd_dom_sf"/>
</dbReference>
<dbReference type="Proteomes" id="UP000516370">
    <property type="component" value="Chromosome"/>
</dbReference>
<gene>
    <name evidence="4" type="ORF">IBG28_16805</name>
</gene>
<dbReference type="AlphaFoldDB" id="A0A7H1J4A7"/>
<dbReference type="EMBL" id="CP061081">
    <property type="protein sequence ID" value="QNT05323.1"/>
    <property type="molecule type" value="Genomic_DNA"/>
</dbReference>
<proteinExistence type="inferred from homology"/>
<protein>
    <submittedName>
        <fullName evidence="4">SDR family NAD(P)-dependent oxidoreductase</fullName>
    </submittedName>
</protein>
<evidence type="ECO:0000256" key="3">
    <source>
        <dbReference type="RuleBase" id="RU000363"/>
    </source>
</evidence>
<dbReference type="PRINTS" id="PR00080">
    <property type="entry name" value="SDRFAMILY"/>
</dbReference>
<evidence type="ECO:0000313" key="5">
    <source>
        <dbReference type="Proteomes" id="UP000516370"/>
    </source>
</evidence>
<dbReference type="Pfam" id="PF00106">
    <property type="entry name" value="adh_short"/>
    <property type="match status" value="1"/>
</dbReference>
<evidence type="ECO:0000313" key="4">
    <source>
        <dbReference type="EMBL" id="QNT05323.1"/>
    </source>
</evidence>
<evidence type="ECO:0000256" key="2">
    <source>
        <dbReference type="ARBA" id="ARBA00023002"/>
    </source>
</evidence>
<dbReference type="GO" id="GO:0016491">
    <property type="term" value="F:oxidoreductase activity"/>
    <property type="evidence" value="ECO:0007669"/>
    <property type="project" value="UniProtKB-KW"/>
</dbReference>
<dbReference type="InterPro" id="IPR020904">
    <property type="entry name" value="Sc_DH/Rdtase_CS"/>
</dbReference>
<dbReference type="RefSeq" id="WP_111608573.1">
    <property type="nucleotide sequence ID" value="NZ_BMLJ01000021.1"/>
</dbReference>
<organism evidence="4 5">
    <name type="scientific">Marinomonas arctica</name>
    <dbReference type="NCBI Taxonomy" id="383750"/>
    <lineage>
        <taxon>Bacteria</taxon>
        <taxon>Pseudomonadati</taxon>
        <taxon>Pseudomonadota</taxon>
        <taxon>Gammaproteobacteria</taxon>
        <taxon>Oceanospirillales</taxon>
        <taxon>Oceanospirillaceae</taxon>
        <taxon>Marinomonas</taxon>
    </lineage>
</organism>